<dbReference type="Gene3D" id="3.40.50.150">
    <property type="entry name" value="Vaccinia Virus protein VP39"/>
    <property type="match status" value="1"/>
</dbReference>
<accession>A0A212S2V6</accession>
<protein>
    <recommendedName>
        <fullName evidence="3">Class I SAM-dependent methyltransferase</fullName>
    </recommendedName>
</protein>
<proteinExistence type="predicted"/>
<evidence type="ECO:0000313" key="2">
    <source>
        <dbReference type="Proteomes" id="UP000198418"/>
    </source>
</evidence>
<organism evidence="1 2">
    <name type="scientific">Rhodoblastus acidophilus</name>
    <name type="common">Rhodopseudomonas acidophila</name>
    <dbReference type="NCBI Taxonomy" id="1074"/>
    <lineage>
        <taxon>Bacteria</taxon>
        <taxon>Pseudomonadati</taxon>
        <taxon>Pseudomonadota</taxon>
        <taxon>Alphaproteobacteria</taxon>
        <taxon>Hyphomicrobiales</taxon>
        <taxon>Rhodoblastaceae</taxon>
        <taxon>Rhodoblastus</taxon>
    </lineage>
</organism>
<dbReference type="EMBL" id="FYDG01000011">
    <property type="protein sequence ID" value="SNB79509.1"/>
    <property type="molecule type" value="Genomic_DNA"/>
</dbReference>
<dbReference type="RefSeq" id="WP_088521814.1">
    <property type="nucleotide sequence ID" value="NZ_FYDG01000011.1"/>
</dbReference>
<dbReference type="SUPFAM" id="SSF53335">
    <property type="entry name" value="S-adenosyl-L-methionine-dependent methyltransferases"/>
    <property type="match status" value="1"/>
</dbReference>
<dbReference type="InterPro" id="IPR029063">
    <property type="entry name" value="SAM-dependent_MTases_sf"/>
</dbReference>
<gene>
    <name evidence="1" type="ORF">SAMN06265338_11147</name>
</gene>
<dbReference type="OrthoDB" id="7107978at2"/>
<evidence type="ECO:0000313" key="1">
    <source>
        <dbReference type="EMBL" id="SNB79509.1"/>
    </source>
</evidence>
<dbReference type="Proteomes" id="UP000198418">
    <property type="component" value="Unassembled WGS sequence"/>
</dbReference>
<reference evidence="2" key="1">
    <citation type="submission" date="2017-06" db="EMBL/GenBank/DDBJ databases">
        <authorList>
            <person name="Varghese N."/>
            <person name="Submissions S."/>
        </authorList>
    </citation>
    <scope>NUCLEOTIDE SEQUENCE [LARGE SCALE GENOMIC DNA]</scope>
    <source>
        <strain evidence="2">DSM 137</strain>
    </source>
</reference>
<name>A0A212S2V6_RHOAC</name>
<dbReference type="CDD" id="cd02440">
    <property type="entry name" value="AdoMet_MTases"/>
    <property type="match status" value="1"/>
</dbReference>
<sequence length="327" mass="34889">MNAIAPSPSLSLDFAPYLEVAEVVRVRPRVSIAVADRAWRPQVEDRQRDWVASVAAPALKILRARRGAEACKAFCALGTGAGVDALAAVELLGAEVIGLTDLFPDIVDVAAANVRRNLAPGHEIALHAGAGDLLTPLRGGGAKFDLIYENLPNLPAPDAAAVEADKTSAAFLAPRGEALPGPVRDWLLALHYLALVQAHDFLKPGGAVLSTIGARPPLAVLVEMAEAAGHAASFVGYWWKAQADADDVIASYAQWRRQGLGPFHFYPVEVLEAAFADLNFEQAGRDALSIERDLRSYQLDAPEAWDLHRSGRRIGHTVAALLSEPKA</sequence>
<keyword evidence="2" id="KW-1185">Reference proteome</keyword>
<evidence type="ECO:0008006" key="3">
    <source>
        <dbReference type="Google" id="ProtNLM"/>
    </source>
</evidence>
<dbReference type="AlphaFoldDB" id="A0A212S2V6"/>